<dbReference type="InterPro" id="IPR032710">
    <property type="entry name" value="NTF2-like_dom_sf"/>
</dbReference>
<dbReference type="Gene3D" id="3.10.450.50">
    <property type="match status" value="1"/>
</dbReference>
<dbReference type="InterPro" id="IPR039437">
    <property type="entry name" value="FrzH/put_lumazine-bd"/>
</dbReference>
<dbReference type="EMBL" id="WTTO01000001">
    <property type="protein sequence ID" value="NAR71958.1"/>
    <property type="molecule type" value="Genomic_DNA"/>
</dbReference>
<sequence>MKKHAIFDIQQQIEKYFDALYFCDLALLKQVFHADAIYMNVTEQPILRLDMAEYFSIVESRTSPASKKQIRQDKVISIDLIHDQLATVHVECVIEPKYFYDALTFTLDHDQWKIISKVFSYQLLD</sequence>
<evidence type="ECO:0000313" key="1">
    <source>
        <dbReference type="EMBL" id="NAR71958.1"/>
    </source>
</evidence>
<proteinExistence type="predicted"/>
<reference evidence="2 3" key="1">
    <citation type="submission" date="2019-03" db="EMBL/GenBank/DDBJ databases">
        <title>Complete genome sequence of two outbreak-associated Acinetobacter haemolyticus strains.</title>
        <authorList>
            <person name="Bai L."/>
            <person name="Zhang S.-C."/>
            <person name="Deng Y."/>
            <person name="Song C.-C."/>
            <person name="Kang G.-B."/>
            <person name="Dong Y."/>
            <person name="Wang Y."/>
            <person name="Gao F."/>
            <person name="Huang H."/>
        </authorList>
    </citation>
    <scope>NUCLEOTIDE SEQUENCE [LARGE SCALE GENOMIC DNA]</scope>
    <source>
        <strain evidence="2 3">TJR01</strain>
    </source>
</reference>
<dbReference type="STRING" id="29430.AHTJS_04765"/>
<dbReference type="EMBL" id="CP038009">
    <property type="protein sequence ID" value="QBQ15662.1"/>
    <property type="molecule type" value="Genomic_DNA"/>
</dbReference>
<name>A0A1L6KL68_ACIHA</name>
<evidence type="ECO:0000313" key="3">
    <source>
        <dbReference type="Proteomes" id="UP000294395"/>
    </source>
</evidence>
<protein>
    <submittedName>
        <fullName evidence="1">Nuclear transport factor 2 family protein</fullName>
    </submittedName>
</protein>
<evidence type="ECO:0000313" key="4">
    <source>
        <dbReference type="Proteomes" id="UP000451048"/>
    </source>
</evidence>
<dbReference type="KEGG" id="ahl:AHTJS_04765"/>
<dbReference type="Pfam" id="PF12893">
    <property type="entry name" value="Lumazine_bd_2"/>
    <property type="match status" value="1"/>
</dbReference>
<dbReference type="RefSeq" id="WP_075315164.1">
    <property type="nucleotide sequence ID" value="NZ_CP018871.1"/>
</dbReference>
<gene>
    <name evidence="2" type="ORF">AHTJR_04975</name>
    <name evidence="1" type="ORF">GPS52_00340</name>
</gene>
<dbReference type="SUPFAM" id="SSF54427">
    <property type="entry name" value="NTF2-like"/>
    <property type="match status" value="1"/>
</dbReference>
<organism evidence="1 4">
    <name type="scientific">Acinetobacter haemolyticus</name>
    <dbReference type="NCBI Taxonomy" id="29430"/>
    <lineage>
        <taxon>Bacteria</taxon>
        <taxon>Pseudomonadati</taxon>
        <taxon>Pseudomonadota</taxon>
        <taxon>Gammaproteobacteria</taxon>
        <taxon>Moraxellales</taxon>
        <taxon>Moraxellaceae</taxon>
        <taxon>Acinetobacter</taxon>
    </lineage>
</organism>
<reference evidence="1 4" key="2">
    <citation type="submission" date="2019-12" db="EMBL/GenBank/DDBJ databases">
        <title>Acinetobacter haemolyticus comparative genomics.</title>
        <authorList>
            <person name="Castro-Jaimes S."/>
            <person name="Bello-Lopez E."/>
            <person name="Velazquez-Acosta C."/>
            <person name="Volkow-Fernandez P."/>
            <person name="Lozano-Zarain P."/>
            <person name="Castillo Ramirez S."/>
            <person name="Cevallos M.A."/>
        </authorList>
    </citation>
    <scope>NUCLEOTIDE SEQUENCE [LARGE SCALE GENOMIC DNA]</scope>
    <source>
        <strain evidence="1 4">AN10</strain>
    </source>
</reference>
<dbReference type="Proteomes" id="UP000294395">
    <property type="component" value="Chromosome"/>
</dbReference>
<dbReference type="OrthoDB" id="5676998at2"/>
<evidence type="ECO:0000313" key="2">
    <source>
        <dbReference type="EMBL" id="QBQ15662.1"/>
    </source>
</evidence>
<accession>A0A1L6KL68</accession>
<dbReference type="Proteomes" id="UP000451048">
    <property type="component" value="Unassembled WGS sequence"/>
</dbReference>
<dbReference type="AlphaFoldDB" id="A0A1L6KL68"/>